<dbReference type="AlphaFoldDB" id="A0A9Q1KDA6"/>
<comment type="caution">
    <text evidence="1">The sequence shown here is derived from an EMBL/GenBank/DDBJ whole genome shotgun (WGS) entry which is preliminary data.</text>
</comment>
<dbReference type="EMBL" id="JAKOGI010000166">
    <property type="protein sequence ID" value="KAJ8441410.1"/>
    <property type="molecule type" value="Genomic_DNA"/>
</dbReference>
<reference evidence="1" key="1">
    <citation type="submission" date="2022-04" db="EMBL/GenBank/DDBJ databases">
        <title>Carnegiea gigantea Genome sequencing and assembly v2.</title>
        <authorList>
            <person name="Copetti D."/>
            <person name="Sanderson M.J."/>
            <person name="Burquez A."/>
            <person name="Wojciechowski M.F."/>
        </authorList>
    </citation>
    <scope>NUCLEOTIDE SEQUENCE</scope>
    <source>
        <strain evidence="1">SGP5-SGP5p</strain>
        <tissue evidence="1">Aerial part</tissue>
    </source>
</reference>
<dbReference type="PANTHER" id="PTHR36017">
    <property type="entry name" value="EMBRYO DEFECTIVE 1381"/>
    <property type="match status" value="1"/>
</dbReference>
<evidence type="ECO:0000313" key="2">
    <source>
        <dbReference type="Proteomes" id="UP001153076"/>
    </source>
</evidence>
<dbReference type="PANTHER" id="PTHR36017:SF1">
    <property type="entry name" value="EMBRYO DEFECTIVE 1381"/>
    <property type="match status" value="1"/>
</dbReference>
<accession>A0A9Q1KDA6</accession>
<dbReference type="Proteomes" id="UP001153076">
    <property type="component" value="Unassembled WGS sequence"/>
</dbReference>
<proteinExistence type="predicted"/>
<organism evidence="1 2">
    <name type="scientific">Carnegiea gigantea</name>
    <dbReference type="NCBI Taxonomy" id="171969"/>
    <lineage>
        <taxon>Eukaryota</taxon>
        <taxon>Viridiplantae</taxon>
        <taxon>Streptophyta</taxon>
        <taxon>Embryophyta</taxon>
        <taxon>Tracheophyta</taxon>
        <taxon>Spermatophyta</taxon>
        <taxon>Magnoliopsida</taxon>
        <taxon>eudicotyledons</taxon>
        <taxon>Gunneridae</taxon>
        <taxon>Pentapetalae</taxon>
        <taxon>Caryophyllales</taxon>
        <taxon>Cactineae</taxon>
        <taxon>Cactaceae</taxon>
        <taxon>Cactoideae</taxon>
        <taxon>Echinocereeae</taxon>
        <taxon>Carnegiea</taxon>
    </lineage>
</organism>
<gene>
    <name evidence="1" type="ORF">Cgig2_023596</name>
</gene>
<evidence type="ECO:0000313" key="1">
    <source>
        <dbReference type="EMBL" id="KAJ8441410.1"/>
    </source>
</evidence>
<sequence>MMNARKSWRIIPRPILETVLNNHAQHHRVHQPLILHGPRGVGKTTLILERLLENWNKGPHLTGYVDFAQSIQGYHPSNGESFPWSSWSSCAAPLPPLSLLTTHLEKCLESMAERGIQLGQITSQQIFITLNKWHGLRTALRDILLSNPKSPKNAISEKISASVLWERAVFAFSARLDAKEIEGLVRLEGKKGMNVGERSYLEEAAVALRLAKEVIRIQQRWKANAVAHLNRTGGFSRSLASSATDWPCLLLELLSAASEINHFQPKLVLNNIDVLKNAISRDASKVPAPVYHDSLIWRIISLGANEMCLPVILVTSDSYYSYRAYIDFGLPDIFISRETFGWAPNEAKLHMVPNYFSSSEWTIVAEVLGSNARHLFELHALKESDSYLTMIDHESSTFEDIVDTYLAYLQITTVNPAMEKALSLLQRFALDAHNGKIPKDRLHFGAPWRHPPCTDDPDHLLEWAKIQLLDFVQSLVNTEFGLFVMLIIYSSCTSVTKALICKLIASTEAYRTFCLVQLNYLADCSLEIFDDPSATALLEVGLLYAQRDPSFVRPVSRGVQRCLVRWLVQQRLQMSLMTSFRFLWQRCFRGRYYRHLMLQIGYK</sequence>
<protein>
    <submittedName>
        <fullName evidence="1">Uncharacterized protein</fullName>
    </submittedName>
</protein>
<dbReference type="OrthoDB" id="1911782at2759"/>
<name>A0A9Q1KDA6_9CARY</name>
<keyword evidence="2" id="KW-1185">Reference proteome</keyword>